<organism evidence="6 7">
    <name type="scientific">Podospora aff. communis PSN243</name>
    <dbReference type="NCBI Taxonomy" id="3040156"/>
    <lineage>
        <taxon>Eukaryota</taxon>
        <taxon>Fungi</taxon>
        <taxon>Dikarya</taxon>
        <taxon>Ascomycota</taxon>
        <taxon>Pezizomycotina</taxon>
        <taxon>Sordariomycetes</taxon>
        <taxon>Sordariomycetidae</taxon>
        <taxon>Sordariales</taxon>
        <taxon>Podosporaceae</taxon>
        <taxon>Podospora</taxon>
    </lineage>
</organism>
<evidence type="ECO:0000256" key="1">
    <source>
        <dbReference type="ARBA" id="ARBA00022723"/>
    </source>
</evidence>
<dbReference type="AlphaFoldDB" id="A0AAV9GNS4"/>
<dbReference type="EMBL" id="MU865939">
    <property type="protein sequence ID" value="KAK4449150.1"/>
    <property type="molecule type" value="Genomic_DNA"/>
</dbReference>
<feature type="compositionally biased region" description="Basic and acidic residues" evidence="4">
    <location>
        <begin position="496"/>
        <end position="551"/>
    </location>
</feature>
<evidence type="ECO:0000259" key="5">
    <source>
        <dbReference type="PROSITE" id="PS50023"/>
    </source>
</evidence>
<sequence length="752" mass="81039">MATMPRESTFMPTVKCSTCGRQVEISLMGDHLCTGEAEPVPPMPAPSLFDRFALPLPNPFGGLTSAASTEKQSRAPPKVDTSAANRAYMGQQGQLTPVSLSSGSRSVSPKTPIERPGAERTNGYFAPKIANDSPPAQSRRPGGYGGFNDDGYEDSLYPAAAPKKQAPNLLERMNTIAPGPFDAGRRPSLARGGSNDSTNDRPGTSASNMSSSFDSLKAAPRMPRKNGYGGFGPPPRTEDSGSERFGAPNRSETFPRPSETVEPPMRTPSAPSGSRPERLRRPSTSQERRPSTSSNDRPQLTSERSRRPSRGPDTSRPPPPRISTIPTPSVPSINLAAEFGIGNPYHTPSESTSSSSSSFSQRRPSAASSDRRPSQASSRSSPPRSVSSRAGRNASDTSGFDSLMADLQSSMSAPKALPLSPLQPPPIEKSGRGMPPARRPPPPERGYDPRIDPRGRQPVSPLSPSFDLSYDTASLSTSAPSLSPGYGAPPSPRWASPDRSRYRSRSGPREPERMRSQSRPRETERMRSQSRPREPERMRSQSRPRDNERARSQSRPRGGLTVPSSRGDCKACRLPITGKSISSADGRLTGRYHKACFVCAECKEPFSSSTFYVLDDRPYCEMDYHKLNGSVCGSCSLGIEGQYLEDESAVKHHVGCFRCGDCGMVLKDGYFEVNGKAFCEKDAWRRVQPPPMANGPMMGGAGSARRGPSNLNPGLPGGPRLAGGFGLPSGNRLGVPGPRPRMEKRMTRLGMM</sequence>
<keyword evidence="7" id="KW-1185">Reference proteome</keyword>
<dbReference type="InterPro" id="IPR001781">
    <property type="entry name" value="Znf_LIM"/>
</dbReference>
<reference evidence="6" key="1">
    <citation type="journal article" date="2023" name="Mol. Phylogenet. Evol.">
        <title>Genome-scale phylogeny and comparative genomics of the fungal order Sordariales.</title>
        <authorList>
            <person name="Hensen N."/>
            <person name="Bonometti L."/>
            <person name="Westerberg I."/>
            <person name="Brannstrom I.O."/>
            <person name="Guillou S."/>
            <person name="Cros-Aarteil S."/>
            <person name="Calhoun S."/>
            <person name="Haridas S."/>
            <person name="Kuo A."/>
            <person name="Mondo S."/>
            <person name="Pangilinan J."/>
            <person name="Riley R."/>
            <person name="LaButti K."/>
            <person name="Andreopoulos B."/>
            <person name="Lipzen A."/>
            <person name="Chen C."/>
            <person name="Yan M."/>
            <person name="Daum C."/>
            <person name="Ng V."/>
            <person name="Clum A."/>
            <person name="Steindorff A."/>
            <person name="Ohm R.A."/>
            <person name="Martin F."/>
            <person name="Silar P."/>
            <person name="Natvig D.O."/>
            <person name="Lalanne C."/>
            <person name="Gautier V."/>
            <person name="Ament-Velasquez S.L."/>
            <person name="Kruys A."/>
            <person name="Hutchinson M.I."/>
            <person name="Powell A.J."/>
            <person name="Barry K."/>
            <person name="Miller A.N."/>
            <person name="Grigoriev I.V."/>
            <person name="Debuchy R."/>
            <person name="Gladieux P."/>
            <person name="Hiltunen Thoren M."/>
            <person name="Johannesson H."/>
        </authorList>
    </citation>
    <scope>NUCLEOTIDE SEQUENCE</scope>
    <source>
        <strain evidence="6">PSN243</strain>
    </source>
</reference>
<feature type="compositionally biased region" description="Basic and acidic residues" evidence="4">
    <location>
        <begin position="441"/>
        <end position="455"/>
    </location>
</feature>
<dbReference type="PANTHER" id="PTHR24216">
    <property type="entry name" value="PAXILLIN-RELATED"/>
    <property type="match status" value="1"/>
</dbReference>
<dbReference type="Gene3D" id="2.10.110.10">
    <property type="entry name" value="Cysteine Rich Protein"/>
    <property type="match status" value="2"/>
</dbReference>
<dbReference type="GO" id="GO:0030695">
    <property type="term" value="F:GTPase regulator activity"/>
    <property type="evidence" value="ECO:0007669"/>
    <property type="project" value="UniProtKB-ARBA"/>
</dbReference>
<dbReference type="GO" id="GO:0046872">
    <property type="term" value="F:metal ion binding"/>
    <property type="evidence" value="ECO:0007669"/>
    <property type="project" value="UniProtKB-KW"/>
</dbReference>
<evidence type="ECO:0000313" key="7">
    <source>
        <dbReference type="Proteomes" id="UP001321760"/>
    </source>
</evidence>
<feature type="compositionally biased region" description="Low complexity" evidence="4">
    <location>
        <begin position="472"/>
        <end position="484"/>
    </location>
</feature>
<feature type="compositionally biased region" description="Polar residues" evidence="4">
    <location>
        <begin position="291"/>
        <end position="302"/>
    </location>
</feature>
<dbReference type="SUPFAM" id="SSF57716">
    <property type="entry name" value="Glucocorticoid receptor-like (DNA-binding domain)"/>
    <property type="match status" value="1"/>
</dbReference>
<keyword evidence="1 3" id="KW-0479">Metal-binding</keyword>
<feature type="compositionally biased region" description="Low complexity" evidence="4">
    <location>
        <begin position="703"/>
        <end position="714"/>
    </location>
</feature>
<feature type="compositionally biased region" description="Low complexity" evidence="4">
    <location>
        <begin position="322"/>
        <end position="333"/>
    </location>
</feature>
<feature type="compositionally biased region" description="Basic and acidic residues" evidence="4">
    <location>
        <begin position="275"/>
        <end position="290"/>
    </location>
</feature>
<feature type="domain" description="LIM zinc-binding" evidence="5">
    <location>
        <begin position="567"/>
        <end position="630"/>
    </location>
</feature>
<feature type="compositionally biased region" description="Polar residues" evidence="4">
    <location>
        <begin position="194"/>
        <end position="214"/>
    </location>
</feature>
<evidence type="ECO:0000256" key="4">
    <source>
        <dbReference type="SAM" id="MobiDB-lite"/>
    </source>
</evidence>
<reference evidence="6" key="2">
    <citation type="submission" date="2023-05" db="EMBL/GenBank/DDBJ databases">
        <authorList>
            <consortium name="Lawrence Berkeley National Laboratory"/>
            <person name="Steindorff A."/>
            <person name="Hensen N."/>
            <person name="Bonometti L."/>
            <person name="Westerberg I."/>
            <person name="Brannstrom I.O."/>
            <person name="Guillou S."/>
            <person name="Cros-Aarteil S."/>
            <person name="Calhoun S."/>
            <person name="Haridas S."/>
            <person name="Kuo A."/>
            <person name="Mondo S."/>
            <person name="Pangilinan J."/>
            <person name="Riley R."/>
            <person name="Labutti K."/>
            <person name="Andreopoulos B."/>
            <person name="Lipzen A."/>
            <person name="Chen C."/>
            <person name="Yanf M."/>
            <person name="Daum C."/>
            <person name="Ng V."/>
            <person name="Clum A."/>
            <person name="Ohm R."/>
            <person name="Martin F."/>
            <person name="Silar P."/>
            <person name="Natvig D."/>
            <person name="Lalanne C."/>
            <person name="Gautier V."/>
            <person name="Ament-Velasquez S.L."/>
            <person name="Kruys A."/>
            <person name="Hutchinson M.I."/>
            <person name="Powell A.J."/>
            <person name="Barry K."/>
            <person name="Miller A.N."/>
            <person name="Grigoriev I.V."/>
            <person name="Debuchy R."/>
            <person name="Gladieux P."/>
            <person name="Thoren M.H."/>
            <person name="Johannesson H."/>
        </authorList>
    </citation>
    <scope>NUCLEOTIDE SEQUENCE</scope>
    <source>
        <strain evidence="6">PSN243</strain>
    </source>
</reference>
<feature type="compositionally biased region" description="Gly residues" evidence="4">
    <location>
        <begin position="715"/>
        <end position="727"/>
    </location>
</feature>
<dbReference type="PANTHER" id="PTHR24216:SF65">
    <property type="entry name" value="PAXILLIN-LIKE PROTEIN 1"/>
    <property type="match status" value="1"/>
</dbReference>
<name>A0AAV9GNS4_9PEZI</name>
<evidence type="ECO:0000313" key="6">
    <source>
        <dbReference type="EMBL" id="KAK4449150.1"/>
    </source>
</evidence>
<feature type="region of interest" description="Disordered" evidence="4">
    <location>
        <begin position="690"/>
        <end position="752"/>
    </location>
</feature>
<comment type="caution">
    <text evidence="6">The sequence shown here is derived from an EMBL/GenBank/DDBJ whole genome shotgun (WGS) entry which is preliminary data.</text>
</comment>
<evidence type="ECO:0000256" key="3">
    <source>
        <dbReference type="PROSITE-ProRule" id="PRU00125"/>
    </source>
</evidence>
<feature type="compositionally biased region" description="Low complexity" evidence="4">
    <location>
        <begin position="99"/>
        <end position="108"/>
    </location>
</feature>
<dbReference type="PROSITE" id="PS00478">
    <property type="entry name" value="LIM_DOMAIN_1"/>
    <property type="match status" value="2"/>
</dbReference>
<dbReference type="PROSITE" id="PS50023">
    <property type="entry name" value="LIM_DOMAIN_2"/>
    <property type="match status" value="1"/>
</dbReference>
<dbReference type="Pfam" id="PF00412">
    <property type="entry name" value="LIM"/>
    <property type="match status" value="2"/>
</dbReference>
<protein>
    <submittedName>
        <fullName evidence="6">LIM domain-containing protein</fullName>
    </submittedName>
</protein>
<feature type="region of interest" description="Disordered" evidence="4">
    <location>
        <begin position="59"/>
        <end position="566"/>
    </location>
</feature>
<feature type="compositionally biased region" description="Low complexity" evidence="4">
    <location>
        <begin position="347"/>
        <end position="390"/>
    </location>
</feature>
<dbReference type="SMART" id="SM00132">
    <property type="entry name" value="LIM"/>
    <property type="match status" value="2"/>
</dbReference>
<dbReference type="CDD" id="cd08368">
    <property type="entry name" value="LIM"/>
    <property type="match status" value="1"/>
</dbReference>
<gene>
    <name evidence="6" type="ORF">QBC34DRAFT_299830</name>
</gene>
<dbReference type="Proteomes" id="UP001321760">
    <property type="component" value="Unassembled WGS sequence"/>
</dbReference>
<dbReference type="FunFam" id="2.10.110.10:FF:000105">
    <property type="entry name" value="Similar to LIM domain-containing protein"/>
    <property type="match status" value="1"/>
</dbReference>
<accession>A0AAV9GNS4</accession>
<evidence type="ECO:0000256" key="2">
    <source>
        <dbReference type="ARBA" id="ARBA00022833"/>
    </source>
</evidence>
<dbReference type="CDD" id="cd09397">
    <property type="entry name" value="LIM1_UF1"/>
    <property type="match status" value="1"/>
</dbReference>
<proteinExistence type="predicted"/>
<keyword evidence="2 3" id="KW-0862">Zinc</keyword>
<keyword evidence="3" id="KW-0440">LIM domain</keyword>